<organism evidence="1 2">
    <name type="scientific">Paracoccus halophilus</name>
    <dbReference type="NCBI Taxonomy" id="376733"/>
    <lineage>
        <taxon>Bacteria</taxon>
        <taxon>Pseudomonadati</taxon>
        <taxon>Pseudomonadota</taxon>
        <taxon>Alphaproteobacteria</taxon>
        <taxon>Rhodobacterales</taxon>
        <taxon>Paracoccaceae</taxon>
        <taxon>Paracoccus</taxon>
    </lineage>
</organism>
<dbReference type="RefSeq" id="WP_175496447.1">
    <property type="nucleotide sequence ID" value="NZ_FOJO01000037.1"/>
</dbReference>
<protein>
    <submittedName>
        <fullName evidence="1">Uncharacterized protein</fullName>
    </submittedName>
</protein>
<evidence type="ECO:0000313" key="1">
    <source>
        <dbReference type="EMBL" id="SFA61534.1"/>
    </source>
</evidence>
<dbReference type="Proteomes" id="UP000182312">
    <property type="component" value="Unassembled WGS sequence"/>
</dbReference>
<dbReference type="AlphaFoldDB" id="A0A1I0UBX9"/>
<proteinExistence type="predicted"/>
<dbReference type="EMBL" id="FOJO01000037">
    <property type="protein sequence ID" value="SFA61534.1"/>
    <property type="molecule type" value="Genomic_DNA"/>
</dbReference>
<gene>
    <name evidence="1" type="ORF">SAMN04487972_13715</name>
</gene>
<name>A0A1I0UBX9_9RHOB</name>
<evidence type="ECO:0000313" key="2">
    <source>
        <dbReference type="Proteomes" id="UP000182312"/>
    </source>
</evidence>
<accession>A0A1I0UBX9</accession>
<reference evidence="1 2" key="1">
    <citation type="submission" date="2016-10" db="EMBL/GenBank/DDBJ databases">
        <authorList>
            <person name="de Groot N.N."/>
        </authorList>
    </citation>
    <scope>NUCLEOTIDE SEQUENCE [LARGE SCALE GENOMIC DNA]</scope>
    <source>
        <strain evidence="1 2">CGMCC 1.6117</strain>
    </source>
</reference>
<sequence>MYQVDAGGILDIAMAGTSATLLARKWESALLVNVDNETLRKIMDNPEAMNRPGFTGGVFAQMLRGILCLFQGCIECLLGFVWCYVSDVSVHWINLVGWIVPNHNELIQNAKTPKALQVSKAEPKNRVLIPFDLHQAKLRFLADVVYIHIVVHLVPTIGAKDVDLSPCEARKFHQSRLNMGAPVPLRPLTRHPPGPRAF</sequence>